<name>A0A1Q3EUJ6_CULTA</name>
<sequence length="107" mass="12447">MRSRAFSVTRSAHTFIFGTYSWRSSLVTVPTTTAIVDSSLPRSFNSLATRDSAIGGWLVLLINRRRRTILLNFLCVRRYRKRYSLTSNRRYTSSDFGLVRRTLRSHL</sequence>
<evidence type="ECO:0000313" key="1">
    <source>
        <dbReference type="EMBL" id="JAV18990.1"/>
    </source>
</evidence>
<dbReference type="EMBL" id="GFDL01016055">
    <property type="protein sequence ID" value="JAV18990.1"/>
    <property type="molecule type" value="Transcribed_RNA"/>
</dbReference>
<proteinExistence type="predicted"/>
<organism evidence="1">
    <name type="scientific">Culex tarsalis</name>
    <name type="common">Encephalitis mosquito</name>
    <dbReference type="NCBI Taxonomy" id="7177"/>
    <lineage>
        <taxon>Eukaryota</taxon>
        <taxon>Metazoa</taxon>
        <taxon>Ecdysozoa</taxon>
        <taxon>Arthropoda</taxon>
        <taxon>Hexapoda</taxon>
        <taxon>Insecta</taxon>
        <taxon>Pterygota</taxon>
        <taxon>Neoptera</taxon>
        <taxon>Endopterygota</taxon>
        <taxon>Diptera</taxon>
        <taxon>Nematocera</taxon>
        <taxon>Culicoidea</taxon>
        <taxon>Culicidae</taxon>
        <taxon>Culicinae</taxon>
        <taxon>Culicini</taxon>
        <taxon>Culex</taxon>
        <taxon>Culex</taxon>
    </lineage>
</organism>
<dbReference type="AlphaFoldDB" id="A0A1Q3EUJ6"/>
<protein>
    <submittedName>
        <fullName evidence="1">Uncharacterized protein</fullName>
    </submittedName>
</protein>
<reference evidence="1" key="1">
    <citation type="submission" date="2017-01" db="EMBL/GenBank/DDBJ databases">
        <title>A deep insight into the sialotranscriptome of adult male and female Cluex tarsalis mosquitoes.</title>
        <authorList>
            <person name="Ribeiro J.M."/>
            <person name="Moreira F."/>
            <person name="Bernard K.A."/>
            <person name="Calvo E."/>
        </authorList>
    </citation>
    <scope>NUCLEOTIDE SEQUENCE</scope>
    <source>
        <strain evidence="1">Kern County</strain>
        <tissue evidence="1">Salivary glands</tissue>
    </source>
</reference>
<accession>A0A1Q3EUJ6</accession>